<feature type="active site" evidence="12">
    <location>
        <position position="198"/>
    </location>
</feature>
<feature type="binding site" evidence="12">
    <location>
        <position position="224"/>
    </location>
    <ligand>
        <name>D-ribose 5-phosphate</name>
        <dbReference type="ChEBI" id="CHEBI:78346"/>
    </ligand>
</feature>
<dbReference type="HAMAP" id="MF_00583_B">
    <property type="entry name" value="RibP_PPkinase_B"/>
    <property type="match status" value="1"/>
</dbReference>
<comment type="function">
    <text evidence="10 12">Involved in the biosynthesis of the central metabolite phospho-alpha-D-ribosyl-1-pyrophosphate (PRPP) via the transfer of pyrophosphoryl group from ATP to 1-hydroxyl of ribose-5-phosphate (Rib-5-P).</text>
</comment>
<keyword evidence="2 12" id="KW-0808">Transferase</keyword>
<evidence type="ECO:0000256" key="3">
    <source>
        <dbReference type="ARBA" id="ARBA00022723"/>
    </source>
</evidence>
<dbReference type="PANTHER" id="PTHR10210">
    <property type="entry name" value="RIBOSE-PHOSPHATE DIPHOSPHOKINASE FAMILY MEMBER"/>
    <property type="match status" value="1"/>
</dbReference>
<feature type="binding site" evidence="12">
    <location>
        <begin position="228"/>
        <end position="232"/>
    </location>
    <ligand>
        <name>D-ribose 5-phosphate</name>
        <dbReference type="ChEBI" id="CHEBI:78346"/>
    </ligand>
</feature>
<keyword evidence="12" id="KW-0963">Cytoplasm</keyword>
<dbReference type="InterPro" id="IPR005946">
    <property type="entry name" value="Rib-P_diPkinase"/>
</dbReference>
<comment type="cofactor">
    <cofactor evidence="12">
        <name>Mg(2+)</name>
        <dbReference type="ChEBI" id="CHEBI:18420"/>
    </cofactor>
    <text evidence="12">Binds 2 Mg(2+) ions per subunit.</text>
</comment>
<proteinExistence type="inferred from homology"/>
<accession>A0A9W6GLE9</accession>
<keyword evidence="15" id="KW-1185">Reference proteome</keyword>
<evidence type="ECO:0000256" key="10">
    <source>
        <dbReference type="ARBA" id="ARBA00054914"/>
    </source>
</evidence>
<keyword evidence="8 12" id="KW-0460">Magnesium</keyword>
<evidence type="ECO:0000256" key="2">
    <source>
        <dbReference type="ARBA" id="ARBA00022679"/>
    </source>
</evidence>
<comment type="pathway">
    <text evidence="1 12">Metabolic intermediate biosynthesis; 5-phospho-alpha-D-ribose 1-diphosphate biosynthesis; 5-phospho-alpha-D-ribose 1-diphosphate from D-ribose 5-phosphate (route I): step 1/1.</text>
</comment>
<feature type="domain" description="Ribose-phosphate pyrophosphokinase N-terminal" evidence="13">
    <location>
        <begin position="8"/>
        <end position="124"/>
    </location>
</feature>
<comment type="similarity">
    <text evidence="11 12">Belongs to the ribose-phosphate pyrophosphokinase family. Class I subfamily.</text>
</comment>
<dbReference type="GO" id="GO:0002189">
    <property type="term" value="C:ribose phosphate diphosphokinase complex"/>
    <property type="evidence" value="ECO:0007669"/>
    <property type="project" value="TreeGrafter"/>
</dbReference>
<keyword evidence="5 12" id="KW-0547">Nucleotide-binding</keyword>
<dbReference type="SUPFAM" id="SSF53271">
    <property type="entry name" value="PRTase-like"/>
    <property type="match status" value="1"/>
</dbReference>
<evidence type="ECO:0000256" key="1">
    <source>
        <dbReference type="ARBA" id="ARBA00004996"/>
    </source>
</evidence>
<evidence type="ECO:0000313" key="14">
    <source>
        <dbReference type="EMBL" id="GLI56533.1"/>
    </source>
</evidence>
<evidence type="ECO:0000256" key="4">
    <source>
        <dbReference type="ARBA" id="ARBA00022727"/>
    </source>
</evidence>
<dbReference type="CDD" id="cd06223">
    <property type="entry name" value="PRTases_typeI"/>
    <property type="match status" value="1"/>
</dbReference>
<sequence>MIRDAKDVKVFAGTSNYKLATKIADKLGLPLGKSQIVRFKDGEVYAKVDETVRGSEVFVIQSTSEPVNENIMELLIFIDALKRASAKTINVVIPYYGYARQDRKASPREPITSKLVANLLTTAGATRVLTMDLHANQIQGFFDIPVDHLEGLPILAKNFLNMGLQGDGVVVVSPDVGGVKRARKLAEWLDCKIAIIDKRRPKHNMAEVMNLIGEVEGKTAIFIDDMIDTAGTITVGADAIMKLGAKETYACCTHAVFSGPAMERLEASPFKKIFITDSINLADDKAIDKVEILSVDTLFAETIKRIVKNESISGLFEKR</sequence>
<dbReference type="Pfam" id="PF13793">
    <property type="entry name" value="Pribosyltran_N"/>
    <property type="match status" value="1"/>
</dbReference>
<dbReference type="GO" id="GO:0006164">
    <property type="term" value="P:purine nucleotide biosynthetic process"/>
    <property type="evidence" value="ECO:0007669"/>
    <property type="project" value="TreeGrafter"/>
</dbReference>
<dbReference type="AlphaFoldDB" id="A0A9W6GLE9"/>
<comment type="caution">
    <text evidence="14">The sequence shown here is derived from an EMBL/GenBank/DDBJ whole genome shotgun (WGS) entry which is preliminary data.</text>
</comment>
<dbReference type="FunFam" id="3.40.50.2020:FF:000001">
    <property type="entry name" value="Ribose-phosphate pyrophosphokinase"/>
    <property type="match status" value="1"/>
</dbReference>
<comment type="catalytic activity">
    <reaction evidence="9 12">
        <text>D-ribose 5-phosphate + ATP = 5-phospho-alpha-D-ribose 1-diphosphate + AMP + H(+)</text>
        <dbReference type="Rhea" id="RHEA:15609"/>
        <dbReference type="ChEBI" id="CHEBI:15378"/>
        <dbReference type="ChEBI" id="CHEBI:30616"/>
        <dbReference type="ChEBI" id="CHEBI:58017"/>
        <dbReference type="ChEBI" id="CHEBI:78346"/>
        <dbReference type="ChEBI" id="CHEBI:456215"/>
        <dbReference type="EC" id="2.7.6.1"/>
    </reaction>
</comment>
<feature type="binding site" evidence="12">
    <location>
        <position position="200"/>
    </location>
    <ligand>
        <name>D-ribose 5-phosphate</name>
        <dbReference type="ChEBI" id="CHEBI:78346"/>
    </ligand>
</feature>
<dbReference type="NCBIfam" id="TIGR01251">
    <property type="entry name" value="ribP_PPkin"/>
    <property type="match status" value="1"/>
</dbReference>
<dbReference type="GO" id="GO:0004749">
    <property type="term" value="F:ribose phosphate diphosphokinase activity"/>
    <property type="evidence" value="ECO:0007669"/>
    <property type="project" value="UniProtKB-UniRule"/>
</dbReference>
<dbReference type="GO" id="GO:0000287">
    <property type="term" value="F:magnesium ion binding"/>
    <property type="evidence" value="ECO:0007669"/>
    <property type="project" value="UniProtKB-UniRule"/>
</dbReference>
<comment type="subcellular location">
    <subcellularLocation>
        <location evidence="12">Cytoplasm</location>
    </subcellularLocation>
</comment>
<protein>
    <recommendedName>
        <fullName evidence="12">Ribose-phosphate pyrophosphokinase</fullName>
        <shortName evidence="12">RPPK</shortName>
        <ecNumber evidence="12">2.7.6.1</ecNumber>
    </recommendedName>
    <alternativeName>
        <fullName evidence="12">5-phospho-D-ribosyl alpha-1-diphosphate synthase</fullName>
    </alternativeName>
    <alternativeName>
        <fullName evidence="12">Phosphoribosyl diphosphate synthase</fullName>
    </alternativeName>
    <alternativeName>
        <fullName evidence="12">Phosphoribosyl pyrophosphate synthase</fullName>
        <shortName evidence="12">P-Rib-PP synthase</shortName>
        <shortName evidence="12">PRPP synthase</shortName>
        <shortName evidence="12">PRPPase</shortName>
    </alternativeName>
</protein>
<dbReference type="GO" id="GO:0005524">
    <property type="term" value="F:ATP binding"/>
    <property type="evidence" value="ECO:0007669"/>
    <property type="project" value="UniProtKB-KW"/>
</dbReference>
<evidence type="ECO:0000256" key="9">
    <source>
        <dbReference type="ARBA" id="ARBA00049535"/>
    </source>
</evidence>
<feature type="binding site" evidence="12">
    <location>
        <begin position="100"/>
        <end position="101"/>
    </location>
    <ligand>
        <name>ATP</name>
        <dbReference type="ChEBI" id="CHEBI:30616"/>
    </ligand>
</feature>
<organism evidence="14 15">
    <name type="scientific">Propionigenium maris DSM 9537</name>
    <dbReference type="NCBI Taxonomy" id="1123000"/>
    <lineage>
        <taxon>Bacteria</taxon>
        <taxon>Fusobacteriati</taxon>
        <taxon>Fusobacteriota</taxon>
        <taxon>Fusobacteriia</taxon>
        <taxon>Fusobacteriales</taxon>
        <taxon>Fusobacteriaceae</taxon>
        <taxon>Propionigenium</taxon>
    </lineage>
</organism>
<evidence type="ECO:0000256" key="11">
    <source>
        <dbReference type="ARBA" id="ARBA00061444"/>
    </source>
</evidence>
<gene>
    <name evidence="12 14" type="primary">prs</name>
    <name evidence="14" type="ORF">PM10SUCC1_20470</name>
</gene>
<dbReference type="Gene3D" id="3.40.50.2020">
    <property type="match status" value="2"/>
</dbReference>
<keyword evidence="7 12" id="KW-0067">ATP-binding</keyword>
<feature type="binding site" evidence="12">
    <location>
        <position position="134"/>
    </location>
    <ligand>
        <name>Mg(2+)</name>
        <dbReference type="ChEBI" id="CHEBI:18420"/>
    </ligand>
</feature>
<dbReference type="InterPro" id="IPR029057">
    <property type="entry name" value="PRTase-like"/>
</dbReference>
<reference evidence="14" key="1">
    <citation type="submission" date="2022-12" db="EMBL/GenBank/DDBJ databases">
        <title>Reference genome sequencing for broad-spectrum identification of bacterial and archaeal isolates by mass spectrometry.</title>
        <authorList>
            <person name="Sekiguchi Y."/>
            <person name="Tourlousse D.M."/>
        </authorList>
    </citation>
    <scope>NUCLEOTIDE SEQUENCE</scope>
    <source>
        <strain evidence="14">10succ1</strain>
    </source>
</reference>
<feature type="binding site" evidence="12">
    <location>
        <position position="175"/>
    </location>
    <ligand>
        <name>Mg(2+)</name>
        <dbReference type="ChEBI" id="CHEBI:18420"/>
    </ligand>
</feature>
<dbReference type="GO" id="GO:0009156">
    <property type="term" value="P:ribonucleoside monophosphate biosynthetic process"/>
    <property type="evidence" value="ECO:0007669"/>
    <property type="project" value="InterPro"/>
</dbReference>
<evidence type="ECO:0000256" key="5">
    <source>
        <dbReference type="ARBA" id="ARBA00022741"/>
    </source>
</evidence>
<evidence type="ECO:0000256" key="8">
    <source>
        <dbReference type="ARBA" id="ARBA00022842"/>
    </source>
</evidence>
<evidence type="ECO:0000259" key="13">
    <source>
        <dbReference type="Pfam" id="PF13793"/>
    </source>
</evidence>
<feature type="binding site" evidence="12">
    <location>
        <begin position="41"/>
        <end position="43"/>
    </location>
    <ligand>
        <name>ATP</name>
        <dbReference type="ChEBI" id="CHEBI:30616"/>
    </ligand>
</feature>
<dbReference type="SMART" id="SM01400">
    <property type="entry name" value="Pribosyltran_N"/>
    <property type="match status" value="1"/>
</dbReference>
<dbReference type="InterPro" id="IPR029099">
    <property type="entry name" value="Pribosyltran_N"/>
</dbReference>
<keyword evidence="6 12" id="KW-0418">Kinase</keyword>
<dbReference type="NCBIfam" id="NF002320">
    <property type="entry name" value="PRK01259.1"/>
    <property type="match status" value="1"/>
</dbReference>
<comment type="subunit">
    <text evidence="12">Homohexamer.</text>
</comment>
<evidence type="ECO:0000256" key="6">
    <source>
        <dbReference type="ARBA" id="ARBA00022777"/>
    </source>
</evidence>
<dbReference type="Proteomes" id="UP001144471">
    <property type="component" value="Unassembled WGS sequence"/>
</dbReference>
<evidence type="ECO:0000256" key="7">
    <source>
        <dbReference type="ARBA" id="ARBA00022840"/>
    </source>
</evidence>
<dbReference type="InterPro" id="IPR000836">
    <property type="entry name" value="PRTase_dom"/>
</dbReference>
<dbReference type="InterPro" id="IPR000842">
    <property type="entry name" value="PRib_PP_synth_CS"/>
</dbReference>
<dbReference type="EMBL" id="BSDY01000008">
    <property type="protein sequence ID" value="GLI56533.1"/>
    <property type="molecule type" value="Genomic_DNA"/>
</dbReference>
<keyword evidence="3 12" id="KW-0479">Metal-binding</keyword>
<dbReference type="GO" id="GO:0016301">
    <property type="term" value="F:kinase activity"/>
    <property type="evidence" value="ECO:0007669"/>
    <property type="project" value="UniProtKB-KW"/>
</dbReference>
<dbReference type="RefSeq" id="WP_373877224.1">
    <property type="nucleotide sequence ID" value="NZ_BSDY01000008.1"/>
</dbReference>
<dbReference type="Pfam" id="PF14572">
    <property type="entry name" value="Pribosyl_synth"/>
    <property type="match status" value="1"/>
</dbReference>
<dbReference type="EC" id="2.7.6.1" evidence="12"/>
<dbReference type="PROSITE" id="PS00114">
    <property type="entry name" value="PRPP_SYNTHASE"/>
    <property type="match status" value="1"/>
</dbReference>
<dbReference type="NCBIfam" id="NF002618">
    <property type="entry name" value="PRK02269.1"/>
    <property type="match status" value="1"/>
</dbReference>
<evidence type="ECO:0000256" key="12">
    <source>
        <dbReference type="HAMAP-Rule" id="MF_00583"/>
    </source>
</evidence>
<dbReference type="PANTHER" id="PTHR10210:SF41">
    <property type="entry name" value="RIBOSE-PHOSPHATE PYROPHOSPHOKINASE 1, CHLOROPLASTIC"/>
    <property type="match status" value="1"/>
</dbReference>
<dbReference type="GO" id="GO:0005737">
    <property type="term" value="C:cytoplasm"/>
    <property type="evidence" value="ECO:0007669"/>
    <property type="project" value="UniProtKB-SubCell"/>
</dbReference>
<dbReference type="InterPro" id="IPR037515">
    <property type="entry name" value="Rib-P_diPkinase_bac"/>
</dbReference>
<keyword evidence="4 12" id="KW-0545">Nucleotide biosynthesis</keyword>
<dbReference type="GO" id="GO:0006015">
    <property type="term" value="P:5-phosphoribose 1-diphosphate biosynthetic process"/>
    <property type="evidence" value="ECO:0007669"/>
    <property type="project" value="UniProtKB-UniRule"/>
</dbReference>
<evidence type="ECO:0000313" key="15">
    <source>
        <dbReference type="Proteomes" id="UP001144471"/>
    </source>
</evidence>
<name>A0A9W6GLE9_9FUSO</name>